<evidence type="ECO:0000256" key="1">
    <source>
        <dbReference type="ARBA" id="ARBA00022741"/>
    </source>
</evidence>
<dbReference type="AlphaFoldDB" id="A0A367PG97"/>
<dbReference type="InterPro" id="IPR003593">
    <property type="entry name" value="AAA+_ATPase"/>
</dbReference>
<dbReference type="CDD" id="cd00009">
    <property type="entry name" value="AAA"/>
    <property type="match status" value="1"/>
</dbReference>
<dbReference type="InterPro" id="IPR009057">
    <property type="entry name" value="Homeodomain-like_sf"/>
</dbReference>
<dbReference type="Pfam" id="PF00158">
    <property type="entry name" value="Sigma54_activat"/>
    <property type="match status" value="1"/>
</dbReference>
<evidence type="ECO:0000256" key="3">
    <source>
        <dbReference type="ARBA" id="ARBA00023015"/>
    </source>
</evidence>
<reference evidence="8 9" key="1">
    <citation type="submission" date="2018-04" db="EMBL/GenBank/DDBJ databases">
        <title>Cupriavidus necator CR12 genome sequencing and assembly.</title>
        <authorList>
            <person name="Ben Fekih I."/>
            <person name="Mazhar H.S."/>
            <person name="Bello S.K."/>
            <person name="Rensing C."/>
        </authorList>
    </citation>
    <scope>NUCLEOTIDE SEQUENCE [LARGE SCALE GENOMIC DNA]</scope>
    <source>
        <strain evidence="8 9">CR12</strain>
    </source>
</reference>
<dbReference type="PROSITE" id="PS00675">
    <property type="entry name" value="SIGMA54_INTERACT_1"/>
    <property type="match status" value="1"/>
</dbReference>
<dbReference type="PROSITE" id="PS00676">
    <property type="entry name" value="SIGMA54_INTERACT_2"/>
    <property type="match status" value="1"/>
</dbReference>
<dbReference type="Pfam" id="PF02954">
    <property type="entry name" value="HTH_8"/>
    <property type="match status" value="1"/>
</dbReference>
<dbReference type="InterPro" id="IPR002078">
    <property type="entry name" value="Sigma_54_int"/>
</dbReference>
<dbReference type="InterPro" id="IPR025943">
    <property type="entry name" value="Sigma_54_int_dom_ATP-bd_2"/>
</dbReference>
<gene>
    <name evidence="8" type="ORF">DDK22_22905</name>
</gene>
<dbReference type="GO" id="GO:0005524">
    <property type="term" value="F:ATP binding"/>
    <property type="evidence" value="ECO:0007669"/>
    <property type="project" value="UniProtKB-KW"/>
</dbReference>
<dbReference type="Gene3D" id="3.40.50.300">
    <property type="entry name" value="P-loop containing nucleotide triphosphate hydrolases"/>
    <property type="match status" value="1"/>
</dbReference>
<dbReference type="Proteomes" id="UP000253501">
    <property type="component" value="Unassembled WGS sequence"/>
</dbReference>
<keyword evidence="3" id="KW-0805">Transcription regulation</keyword>
<dbReference type="SMART" id="SM00382">
    <property type="entry name" value="AAA"/>
    <property type="match status" value="1"/>
</dbReference>
<dbReference type="InterPro" id="IPR025944">
    <property type="entry name" value="Sigma_54_int_dom_CS"/>
</dbReference>
<dbReference type="RefSeq" id="WP_114133921.1">
    <property type="nucleotide sequence ID" value="NZ_CP068435.1"/>
</dbReference>
<dbReference type="Pfam" id="PF25601">
    <property type="entry name" value="AAA_lid_14"/>
    <property type="match status" value="1"/>
</dbReference>
<keyword evidence="2" id="KW-0067">ATP-binding</keyword>
<dbReference type="PRINTS" id="PR01590">
    <property type="entry name" value="HTHFIS"/>
</dbReference>
<dbReference type="PROSITE" id="PS50045">
    <property type="entry name" value="SIGMA54_INTERACT_4"/>
    <property type="match status" value="1"/>
</dbReference>
<dbReference type="FunFam" id="1.10.8.60:FF:000014">
    <property type="entry name" value="DNA-binding transcriptional regulator NtrC"/>
    <property type="match status" value="1"/>
</dbReference>
<evidence type="ECO:0000256" key="6">
    <source>
        <dbReference type="ARBA" id="ARBA00023163"/>
    </source>
</evidence>
<dbReference type="InterPro" id="IPR002197">
    <property type="entry name" value="HTH_Fis"/>
</dbReference>
<organism evidence="8 9">
    <name type="scientific">Cupriavidus necator</name>
    <name type="common">Alcaligenes eutrophus</name>
    <name type="synonym">Ralstonia eutropha</name>
    <dbReference type="NCBI Taxonomy" id="106590"/>
    <lineage>
        <taxon>Bacteria</taxon>
        <taxon>Pseudomonadati</taxon>
        <taxon>Pseudomonadota</taxon>
        <taxon>Betaproteobacteria</taxon>
        <taxon>Burkholderiales</taxon>
        <taxon>Burkholderiaceae</taxon>
        <taxon>Cupriavidus</taxon>
    </lineage>
</organism>
<keyword evidence="6" id="KW-0804">Transcription</keyword>
<dbReference type="Pfam" id="PF06505">
    <property type="entry name" value="XylR_N"/>
    <property type="match status" value="1"/>
</dbReference>
<evidence type="ECO:0000259" key="7">
    <source>
        <dbReference type="PROSITE" id="PS50045"/>
    </source>
</evidence>
<dbReference type="Gene3D" id="3.30.1380.20">
    <property type="entry name" value="Trafficking protein particle complex subunit 3"/>
    <property type="match status" value="1"/>
</dbReference>
<dbReference type="GO" id="GO:0006355">
    <property type="term" value="P:regulation of DNA-templated transcription"/>
    <property type="evidence" value="ECO:0007669"/>
    <property type="project" value="InterPro"/>
</dbReference>
<dbReference type="InterPro" id="IPR027417">
    <property type="entry name" value="P-loop_NTPase"/>
</dbReference>
<dbReference type="FunFam" id="3.40.50.300:FF:000006">
    <property type="entry name" value="DNA-binding transcriptional regulator NtrC"/>
    <property type="match status" value="1"/>
</dbReference>
<dbReference type="PROSITE" id="PS00688">
    <property type="entry name" value="SIGMA54_INTERACT_3"/>
    <property type="match status" value="1"/>
</dbReference>
<sequence length="575" mass="62682">MSSSTDKFSATMRDGLADLARRLRFAMEEGAIWLDEQRMILIHTAALGALRKELVDTLGMERARGLFTRMGFHSGMRDAEVARKLRAGHSDFGQLEIGPCLHTIEGVVRVTPVKVDIDIAAGIYDGEFLWEDSFEGDVHRQLFGIVDEPACWMQIGYATGYTSALMGRTILYREVECIACGHPHCRIIGKPVEAWEDGAQALALYQPDPVIETIIALQSEVEHLRALQGTPATPADLVGTSPGFRAAWSLLQRAAASNVTVLLLGETGVGKERFAQALHSVSGRADKPFIAVNCAAIPDELIESELFGVEKGAFTGASQSRPGRFERAHGGTLFLDELGELSASAQSKLLRVLQEGEVERVGGTGTRKVDVRLVAATNVDLAEAVKQGTFRKDLYYRLNVYPVTIPPLRERLDDIRPLAERFVARYGARHGKRIVGITDRALAELRHYDWPGNVRELENVIERGVILASQGGQITADHLFLPGTVAPVVDTAPRLGAGGTLPDLREAAVHALLDQMSEQQLALGDVETVLMEAAMQRADGNMSQAARLLGITRPQLAYRWKMRGTRGGNGHGNGN</sequence>
<name>A0A367PG97_CUPNE</name>
<evidence type="ECO:0000313" key="8">
    <source>
        <dbReference type="EMBL" id="RCJ06237.1"/>
    </source>
</evidence>
<dbReference type="Gene3D" id="1.10.8.60">
    <property type="match status" value="1"/>
</dbReference>
<proteinExistence type="predicted"/>
<protein>
    <submittedName>
        <fullName evidence="8">Sigma-54-dependent Fis family transcriptional regulator</fullName>
    </submittedName>
</protein>
<keyword evidence="5" id="KW-0010">Activator</keyword>
<dbReference type="Gene3D" id="1.10.10.60">
    <property type="entry name" value="Homeodomain-like"/>
    <property type="match status" value="1"/>
</dbReference>
<dbReference type="SUPFAM" id="SSF111126">
    <property type="entry name" value="Ligand-binding domain in the NO signalling and Golgi transport"/>
    <property type="match status" value="1"/>
</dbReference>
<dbReference type="InterPro" id="IPR024096">
    <property type="entry name" value="NO_sig/Golgi_transp_ligand-bd"/>
</dbReference>
<keyword evidence="4" id="KW-0238">DNA-binding</keyword>
<evidence type="ECO:0000313" key="9">
    <source>
        <dbReference type="Proteomes" id="UP000253501"/>
    </source>
</evidence>
<evidence type="ECO:0000256" key="5">
    <source>
        <dbReference type="ARBA" id="ARBA00023159"/>
    </source>
</evidence>
<dbReference type="InterPro" id="IPR004096">
    <property type="entry name" value="V4R"/>
</dbReference>
<dbReference type="EMBL" id="QDHA01000055">
    <property type="protein sequence ID" value="RCJ06237.1"/>
    <property type="molecule type" value="Genomic_DNA"/>
</dbReference>
<evidence type="ECO:0000256" key="2">
    <source>
        <dbReference type="ARBA" id="ARBA00022840"/>
    </source>
</evidence>
<feature type="domain" description="Sigma-54 factor interaction" evidence="7">
    <location>
        <begin position="237"/>
        <end position="466"/>
    </location>
</feature>
<keyword evidence="1" id="KW-0547">Nucleotide-binding</keyword>
<comment type="caution">
    <text evidence="8">The sequence shown here is derived from an EMBL/GenBank/DDBJ whole genome shotgun (WGS) entry which is preliminary data.</text>
</comment>
<dbReference type="InterPro" id="IPR025662">
    <property type="entry name" value="Sigma_54_int_dom_ATP-bd_1"/>
</dbReference>
<dbReference type="GO" id="GO:0043565">
    <property type="term" value="F:sequence-specific DNA binding"/>
    <property type="evidence" value="ECO:0007669"/>
    <property type="project" value="InterPro"/>
</dbReference>
<dbReference type="InterPro" id="IPR058031">
    <property type="entry name" value="AAA_lid_NorR"/>
</dbReference>
<dbReference type="SUPFAM" id="SSF46689">
    <property type="entry name" value="Homeodomain-like"/>
    <property type="match status" value="1"/>
</dbReference>
<dbReference type="PANTHER" id="PTHR32071">
    <property type="entry name" value="TRANSCRIPTIONAL REGULATORY PROTEIN"/>
    <property type="match status" value="1"/>
</dbReference>
<dbReference type="SMART" id="SM00989">
    <property type="entry name" value="V4R"/>
    <property type="match status" value="1"/>
</dbReference>
<dbReference type="SUPFAM" id="SSF52540">
    <property type="entry name" value="P-loop containing nucleoside triphosphate hydrolases"/>
    <property type="match status" value="1"/>
</dbReference>
<dbReference type="InterPro" id="IPR010523">
    <property type="entry name" value="XylR_N"/>
</dbReference>
<accession>A0A367PG97</accession>
<dbReference type="Pfam" id="PF02830">
    <property type="entry name" value="V4R"/>
    <property type="match status" value="1"/>
</dbReference>
<evidence type="ECO:0000256" key="4">
    <source>
        <dbReference type="ARBA" id="ARBA00023125"/>
    </source>
</evidence>